<dbReference type="Proteomes" id="UP000030641">
    <property type="component" value="Unassembled WGS sequence"/>
</dbReference>
<evidence type="ECO:0000313" key="2">
    <source>
        <dbReference type="Proteomes" id="UP000030641"/>
    </source>
</evidence>
<organism evidence="1 2">
    <name type="scientific">Aureobasidium subglaciale (strain EXF-2481)</name>
    <name type="common">Aureobasidium pullulans var. subglaciale</name>
    <dbReference type="NCBI Taxonomy" id="1043005"/>
    <lineage>
        <taxon>Eukaryota</taxon>
        <taxon>Fungi</taxon>
        <taxon>Dikarya</taxon>
        <taxon>Ascomycota</taxon>
        <taxon>Pezizomycotina</taxon>
        <taxon>Dothideomycetes</taxon>
        <taxon>Dothideomycetidae</taxon>
        <taxon>Dothideales</taxon>
        <taxon>Saccotheciaceae</taxon>
        <taxon>Aureobasidium</taxon>
    </lineage>
</organism>
<dbReference type="RefSeq" id="XP_013342986.1">
    <property type="nucleotide sequence ID" value="XM_013487532.1"/>
</dbReference>
<accession>A0A074YDZ4</accession>
<gene>
    <name evidence="1" type="ORF">AUEXF2481DRAFT_264090</name>
</gene>
<dbReference type="HOGENOM" id="CLU_1094087_0_0_1"/>
<reference evidence="1 2" key="1">
    <citation type="journal article" date="2014" name="BMC Genomics">
        <title>Genome sequencing of four Aureobasidium pullulans varieties: biotechnological potential, stress tolerance, and description of new species.</title>
        <authorList>
            <person name="Gostin Ar C."/>
            <person name="Ohm R.A."/>
            <person name="Kogej T."/>
            <person name="Sonjak S."/>
            <person name="Turk M."/>
            <person name="Zajc J."/>
            <person name="Zalar P."/>
            <person name="Grube M."/>
            <person name="Sun H."/>
            <person name="Han J."/>
            <person name="Sharma A."/>
            <person name="Chiniquy J."/>
            <person name="Ngan C.Y."/>
            <person name="Lipzen A."/>
            <person name="Barry K."/>
            <person name="Grigoriev I.V."/>
            <person name="Gunde-Cimerman N."/>
        </authorList>
    </citation>
    <scope>NUCLEOTIDE SEQUENCE [LARGE SCALE GENOMIC DNA]</scope>
    <source>
        <strain evidence="1 2">EXF-2481</strain>
    </source>
</reference>
<keyword evidence="2" id="KW-1185">Reference proteome</keyword>
<evidence type="ECO:0000313" key="1">
    <source>
        <dbReference type="EMBL" id="KEQ94269.1"/>
    </source>
</evidence>
<dbReference type="GeneID" id="25363240"/>
<proteinExistence type="predicted"/>
<name>A0A074YDZ4_AURSE</name>
<dbReference type="AlphaFoldDB" id="A0A074YDZ4"/>
<dbReference type="EMBL" id="KL584762">
    <property type="protein sequence ID" value="KEQ94269.1"/>
    <property type="molecule type" value="Genomic_DNA"/>
</dbReference>
<protein>
    <submittedName>
        <fullName evidence="1">Uncharacterized protein</fullName>
    </submittedName>
</protein>
<sequence>MKEKIKIWPRRSSQIWISRSHRKSKSFVRYCRIKRSLSLSPSWQVSLVSCPSGSSHLPRRRCRRRSSTILLWLKTGSVEAIDRLQRLELLYFDCNIRIRCRIWMTSACDDWDSIPHPNDGSNGFRNWINLPNILYTKNCTRLCTLSAVRPQHNFFLPPNVNRNPTYELFPVATPQKYALHPPSITITIPIKQTTEILLFFSFISPSNLFWRSCRKAPLASLCLRLHCKRPRSGLRKERVRMMREMAREAQPKKA</sequence>
<dbReference type="InParanoid" id="A0A074YDZ4"/>